<dbReference type="Proteomes" id="UP000305517">
    <property type="component" value="Unassembled WGS sequence"/>
</dbReference>
<name>A0A5R8WWW5_9BACT</name>
<keyword evidence="1" id="KW-0732">Signal</keyword>
<comment type="caution">
    <text evidence="2">The sequence shown here is derived from an EMBL/GenBank/DDBJ whole genome shotgun (WGS) entry which is preliminary data.</text>
</comment>
<dbReference type="EMBL" id="VAJM01000001">
    <property type="protein sequence ID" value="TLM97027.1"/>
    <property type="molecule type" value="Genomic_DNA"/>
</dbReference>
<evidence type="ECO:0000313" key="2">
    <source>
        <dbReference type="EMBL" id="TLM97027.1"/>
    </source>
</evidence>
<dbReference type="RefSeq" id="WP_138075272.1">
    <property type="nucleotide sequence ID" value="NZ_VAJM01000001.1"/>
</dbReference>
<feature type="chain" id="PRO_5024364470" evidence="1">
    <location>
        <begin position="20"/>
        <end position="244"/>
    </location>
</feature>
<protein>
    <submittedName>
        <fullName evidence="2">Uncharacterized protein</fullName>
    </submittedName>
</protein>
<sequence length="244" mass="26699">MKWYLIGSLLLSGLRGCSAQPAAPAAPTFSPADYRLRLRALDARRQQLGRRYRQAPSAAGRAACLAKARTLFLAALDSTIFPAWEGTPWAFYGQSWEPRRGSIACGYFVTTTLHDAGLHLQRSLLAKQASEVIIKNLTAETYIHRYRGLDQAEFVRQVRALGPGLYVLGLDFHAGFLRVRDDGTVQMVHSSYLGPATVTREAAEAAEALASTYRVVGKVSADGVLLRAWLLGRPLAVRGATVRK</sequence>
<proteinExistence type="predicted"/>
<gene>
    <name evidence="2" type="ORF">FDY95_03290</name>
</gene>
<accession>A0A5R8WWW5</accession>
<feature type="signal peptide" evidence="1">
    <location>
        <begin position="1"/>
        <end position="19"/>
    </location>
</feature>
<organism evidence="2 3">
    <name type="scientific">Hymenobacter jeollabukensis</name>
    <dbReference type="NCBI Taxonomy" id="2025313"/>
    <lineage>
        <taxon>Bacteria</taxon>
        <taxon>Pseudomonadati</taxon>
        <taxon>Bacteroidota</taxon>
        <taxon>Cytophagia</taxon>
        <taxon>Cytophagales</taxon>
        <taxon>Hymenobacteraceae</taxon>
        <taxon>Hymenobacter</taxon>
    </lineage>
</organism>
<reference evidence="2 3" key="1">
    <citation type="submission" date="2019-05" db="EMBL/GenBank/DDBJ databases">
        <title>Hymenobacter edaphi sp. nov., isolated from abandoned arsenic-contaminated farmland soil.</title>
        <authorList>
            <person name="Nie L."/>
        </authorList>
    </citation>
    <scope>NUCLEOTIDE SEQUENCE [LARGE SCALE GENOMIC DNA]</scope>
    <source>
        <strain evidence="2 3">1-3-3-8</strain>
    </source>
</reference>
<evidence type="ECO:0000313" key="3">
    <source>
        <dbReference type="Proteomes" id="UP000305517"/>
    </source>
</evidence>
<evidence type="ECO:0000256" key="1">
    <source>
        <dbReference type="SAM" id="SignalP"/>
    </source>
</evidence>
<dbReference type="OrthoDB" id="944017at2"/>
<dbReference type="AlphaFoldDB" id="A0A5R8WWW5"/>
<keyword evidence="3" id="KW-1185">Reference proteome</keyword>